<evidence type="ECO:0000313" key="1">
    <source>
        <dbReference type="EMBL" id="KAF2749494.1"/>
    </source>
</evidence>
<dbReference type="AlphaFoldDB" id="A0A6A6VIF8"/>
<organism evidence="1 2">
    <name type="scientific">Sporormia fimetaria CBS 119925</name>
    <dbReference type="NCBI Taxonomy" id="1340428"/>
    <lineage>
        <taxon>Eukaryota</taxon>
        <taxon>Fungi</taxon>
        <taxon>Dikarya</taxon>
        <taxon>Ascomycota</taxon>
        <taxon>Pezizomycotina</taxon>
        <taxon>Dothideomycetes</taxon>
        <taxon>Pleosporomycetidae</taxon>
        <taxon>Pleosporales</taxon>
        <taxon>Sporormiaceae</taxon>
        <taxon>Sporormia</taxon>
    </lineage>
</organism>
<protein>
    <submittedName>
        <fullName evidence="1">Uncharacterized protein</fullName>
    </submittedName>
</protein>
<dbReference type="Proteomes" id="UP000799440">
    <property type="component" value="Unassembled WGS sequence"/>
</dbReference>
<dbReference type="EMBL" id="MU006566">
    <property type="protein sequence ID" value="KAF2749494.1"/>
    <property type="molecule type" value="Genomic_DNA"/>
</dbReference>
<accession>A0A6A6VIF8</accession>
<proteinExistence type="predicted"/>
<name>A0A6A6VIF8_9PLEO</name>
<gene>
    <name evidence="1" type="ORF">M011DRAFT_310052</name>
</gene>
<sequence length="207" mass="22910">MVLVLWPRPDVLSVEIWAWGSKPWGGGWSRTAYDGDAAGCRRGTRQCETADGRAQSGSAGVSAGVEFEKTIQRSLSSDCPGGCWWRRLGIFIIHVLGGRSLLQVCTQWGGPQSSAQESVLVRRRGRPAFARLPLGRRVHHVGVLQECHNCMSPSTVEQSLCEEPSLWCLSSLSKAAERKHACEFASGRDRFLLDVRGNLERVLRYVM</sequence>
<keyword evidence="2" id="KW-1185">Reference proteome</keyword>
<evidence type="ECO:0000313" key="2">
    <source>
        <dbReference type="Proteomes" id="UP000799440"/>
    </source>
</evidence>
<reference evidence="1" key="1">
    <citation type="journal article" date="2020" name="Stud. Mycol.">
        <title>101 Dothideomycetes genomes: a test case for predicting lifestyles and emergence of pathogens.</title>
        <authorList>
            <person name="Haridas S."/>
            <person name="Albert R."/>
            <person name="Binder M."/>
            <person name="Bloem J."/>
            <person name="Labutti K."/>
            <person name="Salamov A."/>
            <person name="Andreopoulos B."/>
            <person name="Baker S."/>
            <person name="Barry K."/>
            <person name="Bills G."/>
            <person name="Bluhm B."/>
            <person name="Cannon C."/>
            <person name="Castanera R."/>
            <person name="Culley D."/>
            <person name="Daum C."/>
            <person name="Ezra D."/>
            <person name="Gonzalez J."/>
            <person name="Henrissat B."/>
            <person name="Kuo A."/>
            <person name="Liang C."/>
            <person name="Lipzen A."/>
            <person name="Lutzoni F."/>
            <person name="Magnuson J."/>
            <person name="Mondo S."/>
            <person name="Nolan M."/>
            <person name="Ohm R."/>
            <person name="Pangilinan J."/>
            <person name="Park H.-J."/>
            <person name="Ramirez L."/>
            <person name="Alfaro M."/>
            <person name="Sun H."/>
            <person name="Tritt A."/>
            <person name="Yoshinaga Y."/>
            <person name="Zwiers L.-H."/>
            <person name="Turgeon B."/>
            <person name="Goodwin S."/>
            <person name="Spatafora J."/>
            <person name="Crous P."/>
            <person name="Grigoriev I."/>
        </authorList>
    </citation>
    <scope>NUCLEOTIDE SEQUENCE</scope>
    <source>
        <strain evidence="1">CBS 119925</strain>
    </source>
</reference>